<name>A0A640S767_9ACTN</name>
<feature type="region of interest" description="Disordered" evidence="1">
    <location>
        <begin position="27"/>
        <end position="46"/>
    </location>
</feature>
<evidence type="ECO:0000313" key="3">
    <source>
        <dbReference type="Proteomes" id="UP000435837"/>
    </source>
</evidence>
<dbReference type="Proteomes" id="UP000435837">
    <property type="component" value="Unassembled WGS sequence"/>
</dbReference>
<evidence type="ECO:0000313" key="2">
    <source>
        <dbReference type="EMBL" id="GFE07030.1"/>
    </source>
</evidence>
<protein>
    <submittedName>
        <fullName evidence="2">Uncharacterized protein</fullName>
    </submittedName>
</protein>
<proteinExistence type="predicted"/>
<accession>A0A640S767</accession>
<organism evidence="2 3">
    <name type="scientific">Streptomyces caniferus</name>
    <dbReference type="NCBI Taxonomy" id="285557"/>
    <lineage>
        <taxon>Bacteria</taxon>
        <taxon>Bacillati</taxon>
        <taxon>Actinomycetota</taxon>
        <taxon>Actinomycetes</taxon>
        <taxon>Kitasatosporales</taxon>
        <taxon>Streptomycetaceae</taxon>
        <taxon>Streptomyces</taxon>
    </lineage>
</organism>
<sequence>MPARYGGERVGEGCAVQECGPVTTDAVPGHRYQASAPRGGADISGQRDVRAGQAAVRSARSGAGSVWAAVRGA</sequence>
<reference evidence="2 3" key="1">
    <citation type="submission" date="2019-12" db="EMBL/GenBank/DDBJ databases">
        <title>Whole genome shotgun sequence of Streptomyces caniferus NBRC 15389.</title>
        <authorList>
            <person name="Ichikawa N."/>
            <person name="Kimura A."/>
            <person name="Kitahashi Y."/>
            <person name="Komaki H."/>
            <person name="Tamura T."/>
        </authorList>
    </citation>
    <scope>NUCLEOTIDE SEQUENCE [LARGE SCALE GENOMIC DNA]</scope>
    <source>
        <strain evidence="2 3">NBRC 15389</strain>
    </source>
</reference>
<dbReference type="EMBL" id="BLIN01000003">
    <property type="protein sequence ID" value="GFE07030.1"/>
    <property type="molecule type" value="Genomic_DNA"/>
</dbReference>
<evidence type="ECO:0000256" key="1">
    <source>
        <dbReference type="SAM" id="MobiDB-lite"/>
    </source>
</evidence>
<gene>
    <name evidence="2" type="ORF">Scani_32980</name>
</gene>
<dbReference type="AlphaFoldDB" id="A0A640S767"/>
<comment type="caution">
    <text evidence="2">The sequence shown here is derived from an EMBL/GenBank/DDBJ whole genome shotgun (WGS) entry which is preliminary data.</text>
</comment>